<accession>A0A1F7W4K5</accession>
<dbReference type="InterPro" id="IPR027417">
    <property type="entry name" value="P-loop_NTPase"/>
</dbReference>
<dbReference type="PANTHER" id="PTHR43581:SF2">
    <property type="entry name" value="EXCINUCLEASE ATPASE SUBUNIT"/>
    <property type="match status" value="1"/>
</dbReference>
<dbReference type="SMART" id="SM00382">
    <property type="entry name" value="AAA"/>
    <property type="match status" value="1"/>
</dbReference>
<dbReference type="SUPFAM" id="SSF52540">
    <property type="entry name" value="P-loop containing nucleoside triphosphate hydrolases"/>
    <property type="match status" value="1"/>
</dbReference>
<dbReference type="Proteomes" id="UP000176501">
    <property type="component" value="Unassembled WGS sequence"/>
</dbReference>
<gene>
    <name evidence="2" type="ORF">A2304_00575</name>
</gene>
<protein>
    <recommendedName>
        <fullName evidence="1">AAA+ ATPase domain-containing protein</fullName>
    </recommendedName>
</protein>
<dbReference type="PANTHER" id="PTHR43581">
    <property type="entry name" value="ATP/GTP PHOSPHATASE"/>
    <property type="match status" value="1"/>
</dbReference>
<proteinExistence type="predicted"/>
<dbReference type="CDD" id="cd00267">
    <property type="entry name" value="ABC_ATPase"/>
    <property type="match status" value="1"/>
</dbReference>
<evidence type="ECO:0000313" key="3">
    <source>
        <dbReference type="Proteomes" id="UP000176501"/>
    </source>
</evidence>
<dbReference type="AlphaFoldDB" id="A0A1F7W4K5"/>
<name>A0A1F7W4K5_9BACT</name>
<dbReference type="InterPro" id="IPR003593">
    <property type="entry name" value="AAA+_ATPase"/>
</dbReference>
<reference evidence="2 3" key="1">
    <citation type="journal article" date="2016" name="Nat. Commun.">
        <title>Thousands of microbial genomes shed light on interconnected biogeochemical processes in an aquifer system.</title>
        <authorList>
            <person name="Anantharaman K."/>
            <person name="Brown C.T."/>
            <person name="Hug L.A."/>
            <person name="Sharon I."/>
            <person name="Castelle C.J."/>
            <person name="Probst A.J."/>
            <person name="Thomas B.C."/>
            <person name="Singh A."/>
            <person name="Wilkins M.J."/>
            <person name="Karaoz U."/>
            <person name="Brodie E.L."/>
            <person name="Williams K.H."/>
            <person name="Hubbard S.S."/>
            <person name="Banfield J.F."/>
        </authorList>
    </citation>
    <scope>NUCLEOTIDE SEQUENCE [LARGE SCALE GENOMIC DNA]</scope>
</reference>
<dbReference type="GO" id="GO:0016887">
    <property type="term" value="F:ATP hydrolysis activity"/>
    <property type="evidence" value="ECO:0007669"/>
    <property type="project" value="InterPro"/>
</dbReference>
<dbReference type="Gene3D" id="3.40.50.300">
    <property type="entry name" value="P-loop containing nucleotide triphosphate hydrolases"/>
    <property type="match status" value="1"/>
</dbReference>
<dbReference type="Pfam" id="PF13304">
    <property type="entry name" value="AAA_21"/>
    <property type="match status" value="1"/>
</dbReference>
<dbReference type="InterPro" id="IPR051396">
    <property type="entry name" value="Bact_Antivir_Def_Nuclease"/>
</dbReference>
<feature type="domain" description="AAA+ ATPase" evidence="1">
    <location>
        <begin position="22"/>
        <end position="296"/>
    </location>
</feature>
<dbReference type="GO" id="GO:0005524">
    <property type="term" value="F:ATP binding"/>
    <property type="evidence" value="ECO:0007669"/>
    <property type="project" value="InterPro"/>
</dbReference>
<organism evidence="2 3">
    <name type="scientific">Candidatus Uhrbacteria bacterium RIFOXYB2_FULL_57_15</name>
    <dbReference type="NCBI Taxonomy" id="1802422"/>
    <lineage>
        <taxon>Bacteria</taxon>
        <taxon>Candidatus Uhriibacteriota</taxon>
    </lineage>
</organism>
<evidence type="ECO:0000313" key="2">
    <source>
        <dbReference type="EMBL" id="OGL97745.1"/>
    </source>
</evidence>
<dbReference type="InterPro" id="IPR003959">
    <property type="entry name" value="ATPase_AAA_core"/>
</dbReference>
<comment type="caution">
    <text evidence="2">The sequence shown here is derived from an EMBL/GenBank/DDBJ whole genome shotgun (WGS) entry which is preliminary data.</text>
</comment>
<sequence length="558" mass="60733">MAVSVTISKLRFNDGTEVELGDDDILVIVGPNNSGKSKSLRDIQQQISGEDPTTKVVIGSSLRKDGTMEEFDAWFDTRIKNRDTDDPSAVGLGTTIQKSTAKKRWAEQDKLRNLAPFFSVLVDTAGRLGIVQPPSPINKRIDTPNHPIHLLYGNDDLSKLVNDRFHEAFGTDLTLNYAAGNILPLHVGDAPVRAPEEERISTTYIERLEALPLLHEQGDGMKSFVGSLLHALVGDRSIVLLDEPEAFLHPPQAIMLGSMLATNKPSGKQLVIATHSGDLLHGLLDSGKPIQVVRLTREGNVNHASILKSSDVAVLWKNPLFRVSNILDGLFHEQVVVCEADADCRFYAAVNDKAPQSITRYSETMFTYGGGKDRIATIVRSLRSLNVPVDAVLDFDVLSAERPLKDIVEALGGVWADVEGDWSIVKASVEKSTPALNTDLLKVQTANSLADASDATSLGKIADHIKATLRASRPWANTKQSGLSGLEPGNVSDAAQKLLEKLAVLGLHVVPCGELEQLAPSIQCRKLAWVIEVVKRDLSIDPELEAARKFVETVTRKS</sequence>
<evidence type="ECO:0000259" key="1">
    <source>
        <dbReference type="SMART" id="SM00382"/>
    </source>
</evidence>
<dbReference type="EMBL" id="MGFE01000030">
    <property type="protein sequence ID" value="OGL97745.1"/>
    <property type="molecule type" value="Genomic_DNA"/>
</dbReference>